<comment type="caution">
    <text evidence="1">The sequence shown here is derived from an EMBL/GenBank/DDBJ whole genome shotgun (WGS) entry which is preliminary data.</text>
</comment>
<accession>A0ABN9RAU0</accession>
<proteinExistence type="predicted"/>
<name>A0ABN9RAU0_9DINO</name>
<protein>
    <submittedName>
        <fullName evidence="1">Uncharacterized protein</fullName>
    </submittedName>
</protein>
<reference evidence="1" key="1">
    <citation type="submission" date="2023-10" db="EMBL/GenBank/DDBJ databases">
        <authorList>
            <person name="Chen Y."/>
            <person name="Shah S."/>
            <person name="Dougan E. K."/>
            <person name="Thang M."/>
            <person name="Chan C."/>
        </authorList>
    </citation>
    <scope>NUCLEOTIDE SEQUENCE [LARGE SCALE GENOMIC DNA]</scope>
</reference>
<gene>
    <name evidence="1" type="ORF">PCOR1329_LOCUS19137</name>
</gene>
<dbReference type="EMBL" id="CAUYUJ010006082">
    <property type="protein sequence ID" value="CAK0816056.1"/>
    <property type="molecule type" value="Genomic_DNA"/>
</dbReference>
<organism evidence="1 2">
    <name type="scientific">Prorocentrum cordatum</name>
    <dbReference type="NCBI Taxonomy" id="2364126"/>
    <lineage>
        <taxon>Eukaryota</taxon>
        <taxon>Sar</taxon>
        <taxon>Alveolata</taxon>
        <taxon>Dinophyceae</taxon>
        <taxon>Prorocentrales</taxon>
        <taxon>Prorocentraceae</taxon>
        <taxon>Prorocentrum</taxon>
    </lineage>
</organism>
<evidence type="ECO:0000313" key="1">
    <source>
        <dbReference type="EMBL" id="CAK0816056.1"/>
    </source>
</evidence>
<evidence type="ECO:0000313" key="2">
    <source>
        <dbReference type="Proteomes" id="UP001189429"/>
    </source>
</evidence>
<dbReference type="Proteomes" id="UP001189429">
    <property type="component" value="Unassembled WGS sequence"/>
</dbReference>
<sequence length="152" mass="17348">MGPGWSSRRSRRHRARVVRGALRPPRARQRGPPPLYRRRLWSALAGLERHWGAALRKKPVAPRLMVWLRGYLFDSSLSGLSAIDACVVWAAICAAFFRLLRVSEYLVQKGRSWSEEKMRRGEVVEARRRRERGIAVADAGEIGIHIAHSETD</sequence>
<keyword evidence="2" id="KW-1185">Reference proteome</keyword>